<dbReference type="EMBL" id="JAPWDV010000001">
    <property type="protein sequence ID" value="KAJ6221822.1"/>
    <property type="molecule type" value="Genomic_DNA"/>
</dbReference>
<dbReference type="Pfam" id="PF00704">
    <property type="entry name" value="Glyco_hydro_18"/>
    <property type="match status" value="1"/>
</dbReference>
<keyword evidence="1 3" id="KW-0378">Hydrolase</keyword>
<dbReference type="GO" id="GO:0008061">
    <property type="term" value="F:chitin binding"/>
    <property type="evidence" value="ECO:0007669"/>
    <property type="project" value="InterPro"/>
</dbReference>
<comment type="similarity">
    <text evidence="4">Belongs to the glycosyl hydrolase 18 family.</text>
</comment>
<evidence type="ECO:0000256" key="2">
    <source>
        <dbReference type="ARBA" id="ARBA00023295"/>
    </source>
</evidence>
<keyword evidence="2 3" id="KW-0326">Glycosidase</keyword>
<dbReference type="Gene3D" id="3.10.50.10">
    <property type="match status" value="1"/>
</dbReference>
<dbReference type="AlphaFoldDB" id="A0A9Q0MCN6"/>
<evidence type="ECO:0000256" key="4">
    <source>
        <dbReference type="RuleBase" id="RU004453"/>
    </source>
</evidence>
<keyword evidence="7" id="KW-1185">Reference proteome</keyword>
<evidence type="ECO:0000259" key="5">
    <source>
        <dbReference type="PROSITE" id="PS51910"/>
    </source>
</evidence>
<dbReference type="GO" id="GO:0005576">
    <property type="term" value="C:extracellular region"/>
    <property type="evidence" value="ECO:0007669"/>
    <property type="project" value="TreeGrafter"/>
</dbReference>
<dbReference type="Proteomes" id="UP001142055">
    <property type="component" value="Chromosome 1"/>
</dbReference>
<organism evidence="6 7">
    <name type="scientific">Blomia tropicalis</name>
    <name type="common">Mite</name>
    <dbReference type="NCBI Taxonomy" id="40697"/>
    <lineage>
        <taxon>Eukaryota</taxon>
        <taxon>Metazoa</taxon>
        <taxon>Ecdysozoa</taxon>
        <taxon>Arthropoda</taxon>
        <taxon>Chelicerata</taxon>
        <taxon>Arachnida</taxon>
        <taxon>Acari</taxon>
        <taxon>Acariformes</taxon>
        <taxon>Sarcoptiformes</taxon>
        <taxon>Astigmata</taxon>
        <taxon>Glycyphagoidea</taxon>
        <taxon>Echimyopodidae</taxon>
        <taxon>Blomia</taxon>
    </lineage>
</organism>
<feature type="domain" description="GH18" evidence="5">
    <location>
        <begin position="1"/>
        <end position="296"/>
    </location>
</feature>
<gene>
    <name evidence="6" type="ORF">RDWZM_000367</name>
</gene>
<dbReference type="PANTHER" id="PTHR11177">
    <property type="entry name" value="CHITINASE"/>
    <property type="match status" value="1"/>
</dbReference>
<protein>
    <recommendedName>
        <fullName evidence="5">GH18 domain-containing protein</fullName>
    </recommendedName>
</protein>
<dbReference type="InterPro" id="IPR017853">
    <property type="entry name" value="GH"/>
</dbReference>
<dbReference type="InterPro" id="IPR029070">
    <property type="entry name" value="Chitinase_insertion_sf"/>
</dbReference>
<evidence type="ECO:0000256" key="3">
    <source>
        <dbReference type="RuleBase" id="RU000489"/>
    </source>
</evidence>
<dbReference type="PROSITE" id="PS51910">
    <property type="entry name" value="GH18_2"/>
    <property type="match status" value="1"/>
</dbReference>
<evidence type="ECO:0000313" key="6">
    <source>
        <dbReference type="EMBL" id="KAJ6221822.1"/>
    </source>
</evidence>
<dbReference type="GO" id="GO:0005975">
    <property type="term" value="P:carbohydrate metabolic process"/>
    <property type="evidence" value="ECO:0007669"/>
    <property type="project" value="InterPro"/>
</dbReference>
<reference evidence="6" key="1">
    <citation type="submission" date="2022-12" db="EMBL/GenBank/DDBJ databases">
        <title>Genome assemblies of Blomia tropicalis.</title>
        <authorList>
            <person name="Cui Y."/>
        </authorList>
    </citation>
    <scope>NUCLEOTIDE SEQUENCE</scope>
    <source>
        <tissue evidence="6">Adult mites</tissue>
    </source>
</reference>
<dbReference type="InterPro" id="IPR050314">
    <property type="entry name" value="Glycosyl_Hydrlase_18"/>
</dbReference>
<comment type="caution">
    <text evidence="6">The sequence shown here is derived from an EMBL/GenBank/DDBJ whole genome shotgun (WGS) entry which is preliminary data.</text>
</comment>
<dbReference type="InterPro" id="IPR001579">
    <property type="entry name" value="Glyco_hydro_18_chit_AS"/>
</dbReference>
<dbReference type="OMA" id="MICYSID"/>
<dbReference type="Gene3D" id="3.20.20.80">
    <property type="entry name" value="Glycosidases"/>
    <property type="match status" value="2"/>
</dbReference>
<dbReference type="SMART" id="SM00636">
    <property type="entry name" value="Glyco_18"/>
    <property type="match status" value="1"/>
</dbReference>
<evidence type="ECO:0000256" key="1">
    <source>
        <dbReference type="ARBA" id="ARBA00022801"/>
    </source>
</evidence>
<dbReference type="GO" id="GO:0006032">
    <property type="term" value="P:chitin catabolic process"/>
    <property type="evidence" value="ECO:0007669"/>
    <property type="project" value="TreeGrafter"/>
</dbReference>
<dbReference type="InterPro" id="IPR011583">
    <property type="entry name" value="Chitinase_II/V-like_cat"/>
</dbReference>
<proteinExistence type="inferred from homology"/>
<evidence type="ECO:0000313" key="7">
    <source>
        <dbReference type="Proteomes" id="UP001142055"/>
    </source>
</evidence>
<dbReference type="SUPFAM" id="SSF51445">
    <property type="entry name" value="(Trans)glycosidases"/>
    <property type="match status" value="1"/>
</dbReference>
<dbReference type="GO" id="GO:0004568">
    <property type="term" value="F:chitinase activity"/>
    <property type="evidence" value="ECO:0007669"/>
    <property type="project" value="TreeGrafter"/>
</dbReference>
<dbReference type="PROSITE" id="PS01095">
    <property type="entry name" value="GH18_1"/>
    <property type="match status" value="1"/>
</dbReference>
<dbReference type="InterPro" id="IPR001223">
    <property type="entry name" value="Glyco_hydro18_cat"/>
</dbReference>
<dbReference type="PANTHER" id="PTHR11177:SF360">
    <property type="entry name" value="CHITINASE 4-RELATED"/>
    <property type="match status" value="1"/>
</dbReference>
<accession>A0A9Q0MCN6</accession>
<sequence>MLVFCSSIYLNSIDLIRRVNNLRQKNPHLSTLISIGGWSDGSTKYSQMVRSDSSRKVFIQSAIDFLTKHDLDGLDFDWEFPGFNGDEGGDRQLGRPEDKVDYVTLLRELRQAFAPHQFLLTAALTTAKYNMDHAYIVKEDWLCVAIIGASHWSEEDRMLTVQYTVDYFIQNGADPRKLIIGVPFYGYGYVSDQKPMVGANVVRSFDAGTYAHICLMVKHDTAWKVQFDNEAKASYVVNGGQLITYENAQSLEYKLNMIKSRNLGGAMIWEVNGDDHRGQCDAGKFPLLSKIMNTLN</sequence>
<name>A0A9Q0MCN6_BLOTA</name>